<protein>
    <submittedName>
        <fullName evidence="1">Uncharacterized protein</fullName>
    </submittedName>
</protein>
<keyword evidence="2" id="KW-1185">Reference proteome</keyword>
<dbReference type="AlphaFoldDB" id="A0A0L8V7N7"/>
<organism evidence="1 2">
    <name type="scientific">Sunxiuqinia dokdonensis</name>
    <dbReference type="NCBI Taxonomy" id="1409788"/>
    <lineage>
        <taxon>Bacteria</taxon>
        <taxon>Pseudomonadati</taxon>
        <taxon>Bacteroidota</taxon>
        <taxon>Bacteroidia</taxon>
        <taxon>Marinilabiliales</taxon>
        <taxon>Prolixibacteraceae</taxon>
        <taxon>Sunxiuqinia</taxon>
    </lineage>
</organism>
<reference evidence="2" key="1">
    <citation type="submission" date="2015-07" db="EMBL/GenBank/DDBJ databases">
        <title>Genome sequencing of Sunxiuqinia dokdonensis strain SK.</title>
        <authorList>
            <person name="Ahn S."/>
            <person name="Kim B.-C."/>
        </authorList>
    </citation>
    <scope>NUCLEOTIDE SEQUENCE [LARGE SCALE GENOMIC DNA]</scope>
    <source>
        <strain evidence="2">SK</strain>
    </source>
</reference>
<evidence type="ECO:0000313" key="1">
    <source>
        <dbReference type="EMBL" id="KOH44363.1"/>
    </source>
</evidence>
<proteinExistence type="predicted"/>
<accession>A0A0L8V7N7</accession>
<dbReference type="EMBL" id="LGIA01000164">
    <property type="protein sequence ID" value="KOH44363.1"/>
    <property type="molecule type" value="Genomic_DNA"/>
</dbReference>
<sequence length="41" mass="4947">MLFVVFCRLFLVLPDDQAQNRITKVHFSAEKHELDPEKFRQ</sequence>
<evidence type="ECO:0000313" key="2">
    <source>
        <dbReference type="Proteomes" id="UP000036958"/>
    </source>
</evidence>
<name>A0A0L8V7N7_9BACT</name>
<dbReference type="Proteomes" id="UP000036958">
    <property type="component" value="Unassembled WGS sequence"/>
</dbReference>
<gene>
    <name evidence="1" type="ORF">NC99_28100</name>
</gene>
<dbReference type="STRING" id="1409788.NC99_28100"/>
<comment type="caution">
    <text evidence="1">The sequence shown here is derived from an EMBL/GenBank/DDBJ whole genome shotgun (WGS) entry which is preliminary data.</text>
</comment>